<evidence type="ECO:0000256" key="2">
    <source>
        <dbReference type="ARBA" id="ARBA00023125"/>
    </source>
</evidence>
<gene>
    <name evidence="7" type="ORF">I583_01106</name>
    <name evidence="6" type="ORF">UAW_01307</name>
</gene>
<dbReference type="PATRIC" id="fig|1158608.3.peg.1281"/>
<dbReference type="SMART" id="SM00862">
    <property type="entry name" value="Trans_reg_C"/>
    <property type="match status" value="1"/>
</dbReference>
<dbReference type="Gene3D" id="1.10.10.10">
    <property type="entry name" value="Winged helix-like DNA-binding domain superfamily/Winged helix DNA-binding domain"/>
    <property type="match status" value="1"/>
</dbReference>
<evidence type="ECO:0000313" key="7">
    <source>
        <dbReference type="EMBL" id="EOT62106.1"/>
    </source>
</evidence>
<dbReference type="SUPFAM" id="SSF46894">
    <property type="entry name" value="C-terminal effector domain of the bipartite response regulators"/>
    <property type="match status" value="1"/>
</dbReference>
<dbReference type="STRING" id="155618.RV06_GL001395"/>
<evidence type="ECO:0000313" key="8">
    <source>
        <dbReference type="Proteomes" id="UP000013858"/>
    </source>
</evidence>
<evidence type="ECO:0000256" key="4">
    <source>
        <dbReference type="PROSITE-ProRule" id="PRU01091"/>
    </source>
</evidence>
<dbReference type="PROSITE" id="PS51755">
    <property type="entry name" value="OMPR_PHOB"/>
    <property type="match status" value="1"/>
</dbReference>
<organism evidence="6 8">
    <name type="scientific">Enterococcus haemoperoxidus ATCC BAA-382</name>
    <dbReference type="NCBI Taxonomy" id="1158608"/>
    <lineage>
        <taxon>Bacteria</taxon>
        <taxon>Bacillati</taxon>
        <taxon>Bacillota</taxon>
        <taxon>Bacilli</taxon>
        <taxon>Lactobacillales</taxon>
        <taxon>Enterococcaceae</taxon>
        <taxon>Enterococcus</taxon>
    </lineage>
</organism>
<keyword evidence="9" id="KW-1185">Reference proteome</keyword>
<dbReference type="GO" id="GO:0006355">
    <property type="term" value="P:regulation of DNA-templated transcription"/>
    <property type="evidence" value="ECO:0007669"/>
    <property type="project" value="InterPro"/>
</dbReference>
<dbReference type="InterPro" id="IPR016032">
    <property type="entry name" value="Sig_transdc_resp-reg_C-effctor"/>
</dbReference>
<dbReference type="OrthoDB" id="2193419at2"/>
<keyword evidence="2 4" id="KW-0238">DNA-binding</keyword>
<dbReference type="EMBL" id="AJAR01000012">
    <property type="protein sequence ID" value="EOH98711.1"/>
    <property type="molecule type" value="Genomic_DNA"/>
</dbReference>
<evidence type="ECO:0000313" key="6">
    <source>
        <dbReference type="EMBL" id="EOH98711.1"/>
    </source>
</evidence>
<dbReference type="Proteomes" id="UP000013858">
    <property type="component" value="Unassembled WGS sequence"/>
</dbReference>
<evidence type="ECO:0000256" key="1">
    <source>
        <dbReference type="ARBA" id="ARBA00023015"/>
    </source>
</evidence>
<evidence type="ECO:0000313" key="9">
    <source>
        <dbReference type="Proteomes" id="UP000014197"/>
    </source>
</evidence>
<dbReference type="RefSeq" id="WP_010761515.1">
    <property type="nucleotide sequence ID" value="NZ_KB946315.1"/>
</dbReference>
<feature type="domain" description="OmpR/PhoB-type" evidence="5">
    <location>
        <begin position="122"/>
        <end position="222"/>
    </location>
</feature>
<dbReference type="Pfam" id="PF00486">
    <property type="entry name" value="Trans_reg_C"/>
    <property type="match status" value="1"/>
</dbReference>
<proteinExistence type="predicted"/>
<dbReference type="AlphaFoldDB" id="R2T0X6"/>
<dbReference type="InterPro" id="IPR036388">
    <property type="entry name" value="WH-like_DNA-bd_sf"/>
</dbReference>
<evidence type="ECO:0000256" key="3">
    <source>
        <dbReference type="ARBA" id="ARBA00023163"/>
    </source>
</evidence>
<reference evidence="7 9" key="2">
    <citation type="submission" date="2013-03" db="EMBL/GenBank/DDBJ databases">
        <title>The Genome Sequence of Enterococcus haemoperoxidus BAA-382 (PacBio/Illumina hybrid assembly).</title>
        <authorList>
            <consortium name="The Broad Institute Genomics Platform"/>
            <consortium name="The Broad Institute Genome Sequencing Center for Infectious Disease"/>
            <person name="Earl A."/>
            <person name="Russ C."/>
            <person name="Gilmore M."/>
            <person name="Surin D."/>
            <person name="Walker B."/>
            <person name="Young S."/>
            <person name="Zeng Q."/>
            <person name="Gargeya S."/>
            <person name="Fitzgerald M."/>
            <person name="Haas B."/>
            <person name="Abouelleil A."/>
            <person name="Allen A.W."/>
            <person name="Alvarado L."/>
            <person name="Arachchi H.M."/>
            <person name="Berlin A.M."/>
            <person name="Chapman S.B."/>
            <person name="Gainer-Dewar J."/>
            <person name="Goldberg J."/>
            <person name="Griggs A."/>
            <person name="Gujja S."/>
            <person name="Hansen M."/>
            <person name="Howarth C."/>
            <person name="Imamovic A."/>
            <person name="Ireland A."/>
            <person name="Larimer J."/>
            <person name="McCowan C."/>
            <person name="Murphy C."/>
            <person name="Pearson M."/>
            <person name="Poon T.W."/>
            <person name="Priest M."/>
            <person name="Roberts A."/>
            <person name="Saif S."/>
            <person name="Shea T."/>
            <person name="Sisk P."/>
            <person name="Sykes S."/>
            <person name="Wortman J."/>
            <person name="Nusbaum C."/>
            <person name="Birren B."/>
        </authorList>
    </citation>
    <scope>NUCLEOTIDE SEQUENCE [LARGE SCALE GENOMIC DNA]</scope>
    <source>
        <strain evidence="7 9">ATCC BAA-382</strain>
    </source>
</reference>
<keyword evidence="3" id="KW-0804">Transcription</keyword>
<name>R2T0X6_9ENTE</name>
<keyword evidence="1" id="KW-0805">Transcription regulation</keyword>
<dbReference type="GO" id="GO:0000160">
    <property type="term" value="P:phosphorelay signal transduction system"/>
    <property type="evidence" value="ECO:0007669"/>
    <property type="project" value="InterPro"/>
</dbReference>
<dbReference type="GO" id="GO:0003677">
    <property type="term" value="F:DNA binding"/>
    <property type="evidence" value="ECO:0007669"/>
    <property type="project" value="UniProtKB-UniRule"/>
</dbReference>
<dbReference type="InterPro" id="IPR001867">
    <property type="entry name" value="OmpR/PhoB-type_DNA-bd"/>
</dbReference>
<protein>
    <recommendedName>
        <fullName evidence="5">OmpR/PhoB-type domain-containing protein</fullName>
    </recommendedName>
</protein>
<accession>R2T0X6</accession>
<dbReference type="EMBL" id="ASVY01000002">
    <property type="protein sequence ID" value="EOT62106.1"/>
    <property type="molecule type" value="Genomic_DNA"/>
</dbReference>
<evidence type="ECO:0000259" key="5">
    <source>
        <dbReference type="PROSITE" id="PS51755"/>
    </source>
</evidence>
<dbReference type="eggNOG" id="COG0745">
    <property type="taxonomic scope" value="Bacteria"/>
</dbReference>
<reference evidence="6 8" key="1">
    <citation type="submission" date="2013-02" db="EMBL/GenBank/DDBJ databases">
        <title>The Genome Sequence of Enterococcus haemoperoxidus BAA-382.</title>
        <authorList>
            <consortium name="The Broad Institute Genome Sequencing Platform"/>
            <consortium name="The Broad Institute Genome Sequencing Center for Infectious Disease"/>
            <person name="Earl A.M."/>
            <person name="Gilmore M.S."/>
            <person name="Lebreton F."/>
            <person name="Walker B."/>
            <person name="Young S.K."/>
            <person name="Zeng Q."/>
            <person name="Gargeya S."/>
            <person name="Fitzgerald M."/>
            <person name="Haas B."/>
            <person name="Abouelleil A."/>
            <person name="Alvarado L."/>
            <person name="Arachchi H.M."/>
            <person name="Berlin A.M."/>
            <person name="Chapman S.B."/>
            <person name="Dewar J."/>
            <person name="Goldberg J."/>
            <person name="Griggs A."/>
            <person name="Gujja S."/>
            <person name="Hansen M."/>
            <person name="Howarth C."/>
            <person name="Imamovic A."/>
            <person name="Larimer J."/>
            <person name="McCowan C."/>
            <person name="Murphy C."/>
            <person name="Neiman D."/>
            <person name="Pearson M."/>
            <person name="Priest M."/>
            <person name="Roberts A."/>
            <person name="Saif S."/>
            <person name="Shea T."/>
            <person name="Sisk P."/>
            <person name="Sykes S."/>
            <person name="Wortman J."/>
            <person name="Nusbaum C."/>
            <person name="Birren B."/>
        </authorList>
    </citation>
    <scope>NUCLEOTIDE SEQUENCE [LARGE SCALE GENOMIC DNA]</scope>
    <source>
        <strain evidence="6 8">ATCC BAA-382</strain>
    </source>
</reference>
<sequence>MYNLCYIKVATFDLDPYLKALKKECQISEINETLIYSQTNDIDGILIFNEDPAKFSEVCDLILKIKRQINCLIWTISKEKNTISNIVYLQLGVNGNFCEQESIDEYRLIVLNALKNRNYFKKKSEKNSLLVLDKSNREIIIDGNNHVGLTKLEYKLIKLLMENPNRTLTYKELYESIWNKPFKQSTYRVSNLIFHLRSKIETDKMHPKYIKTIRSKGYRFVE</sequence>
<dbReference type="Proteomes" id="UP000014197">
    <property type="component" value="Unassembled WGS sequence"/>
</dbReference>
<dbReference type="CDD" id="cd00383">
    <property type="entry name" value="trans_reg_C"/>
    <property type="match status" value="1"/>
</dbReference>
<comment type="caution">
    <text evidence="6">The sequence shown here is derived from an EMBL/GenBank/DDBJ whole genome shotgun (WGS) entry which is preliminary data.</text>
</comment>
<feature type="DNA-binding region" description="OmpR/PhoB-type" evidence="4">
    <location>
        <begin position="122"/>
        <end position="222"/>
    </location>
</feature>